<dbReference type="PANTHER" id="PTHR33498:SF1">
    <property type="entry name" value="TRANSPOSASE FOR INSERTION SEQUENCE ELEMENT IS1557"/>
    <property type="match status" value="1"/>
</dbReference>
<dbReference type="InterPro" id="IPR047951">
    <property type="entry name" value="Transpos_ISL3"/>
</dbReference>
<dbReference type="KEGG" id="alus:STSP2_01869"/>
<dbReference type="Pfam" id="PF13542">
    <property type="entry name" value="HTH_Tnp_ISL3"/>
    <property type="match status" value="1"/>
</dbReference>
<dbReference type="EMBL" id="CP019791">
    <property type="protein sequence ID" value="AQT68697.1"/>
    <property type="molecule type" value="Genomic_DNA"/>
</dbReference>
<dbReference type="RefSeq" id="WP_146659741.1">
    <property type="nucleotide sequence ID" value="NZ_CP019791.1"/>
</dbReference>
<reference evidence="7" key="1">
    <citation type="submission" date="2017-02" db="EMBL/GenBank/DDBJ databases">
        <title>Comparative genomics and description of representatives of a novel lineage of planctomycetes thriving in anoxic sediments.</title>
        <authorList>
            <person name="Spring S."/>
            <person name="Bunk B."/>
            <person name="Sproer C."/>
        </authorList>
    </citation>
    <scope>NUCLEOTIDE SEQUENCE [LARGE SCALE GENOMIC DNA]</scope>
    <source>
        <strain evidence="7">ST-NAGAB-D1</strain>
    </source>
</reference>
<dbReference type="Pfam" id="PF01610">
    <property type="entry name" value="DDE_Tnp_ISL3"/>
    <property type="match status" value="1"/>
</dbReference>
<feature type="domain" description="Transposase IS204/IS1001/IS1096/IS1165 DDE" evidence="1">
    <location>
        <begin position="155"/>
        <end position="395"/>
    </location>
</feature>
<evidence type="ECO:0000259" key="2">
    <source>
        <dbReference type="Pfam" id="PF13542"/>
    </source>
</evidence>
<evidence type="ECO:0000313" key="5">
    <source>
        <dbReference type="EMBL" id="AQT68697.1"/>
    </source>
</evidence>
<dbReference type="Proteomes" id="UP000189674">
    <property type="component" value="Chromosome"/>
</dbReference>
<dbReference type="InterPro" id="IPR032877">
    <property type="entry name" value="Transposase_HTH"/>
</dbReference>
<reference evidence="5" key="2">
    <citation type="submission" date="2017-02" db="EMBL/GenBank/DDBJ databases">
        <title>Comparative genomics and description of representatives of a novel lineage of planctomycetes thriving in anoxic sediments.</title>
        <authorList>
            <person name="Spring S."/>
            <person name="Bunk B."/>
            <person name="Sproer C."/>
            <person name="Klenk H.-P."/>
        </authorList>
    </citation>
    <scope>NUCLEOTIDE SEQUENCE [LARGE SCALE GENOMIC DNA]</scope>
    <source>
        <strain evidence="5">ST-NAGAB-D1</strain>
    </source>
</reference>
<dbReference type="KEGG" id="alus:STSP2_02335"/>
<dbReference type="EMBL" id="CP019791">
    <property type="protein sequence ID" value="AQT69148.1"/>
    <property type="molecule type" value="Genomic_DNA"/>
</dbReference>
<evidence type="ECO:0000313" key="7">
    <source>
        <dbReference type="Proteomes" id="UP000189674"/>
    </source>
</evidence>
<gene>
    <name evidence="4" type="ORF">STSP2_00624</name>
    <name evidence="5" type="ORF">STSP2_01869</name>
    <name evidence="6" type="ORF">STSP2_02335</name>
</gene>
<dbReference type="PANTHER" id="PTHR33498">
    <property type="entry name" value="TRANSPOSASE FOR INSERTION SEQUENCE ELEMENT IS1557"/>
    <property type="match status" value="1"/>
</dbReference>
<dbReference type="NCBIfam" id="NF033550">
    <property type="entry name" value="transpos_ISL3"/>
    <property type="match status" value="1"/>
</dbReference>
<organism evidence="5 7">
    <name type="scientific">Anaerohalosphaera lusitana</name>
    <dbReference type="NCBI Taxonomy" id="1936003"/>
    <lineage>
        <taxon>Bacteria</taxon>
        <taxon>Pseudomonadati</taxon>
        <taxon>Planctomycetota</taxon>
        <taxon>Phycisphaerae</taxon>
        <taxon>Sedimentisphaerales</taxon>
        <taxon>Anaerohalosphaeraceae</taxon>
        <taxon>Anaerohalosphaera</taxon>
    </lineage>
</organism>
<evidence type="ECO:0000313" key="4">
    <source>
        <dbReference type="EMBL" id="AQT67477.1"/>
    </source>
</evidence>
<protein>
    <submittedName>
        <fullName evidence="5">Transposase</fullName>
    </submittedName>
</protein>
<dbReference type="AlphaFoldDB" id="A0A1U9NLM0"/>
<feature type="domain" description="Transposase IS204/IS1001/IS1096/IS1165 helix-turn-helix" evidence="2">
    <location>
        <begin position="90"/>
        <end position="139"/>
    </location>
</feature>
<accession>A0A1U9NLM0</accession>
<dbReference type="OrthoDB" id="286035at2"/>
<name>A0A1U9NLM0_9BACT</name>
<evidence type="ECO:0000259" key="3">
    <source>
        <dbReference type="Pfam" id="PF14690"/>
    </source>
</evidence>
<sequence>MTGQHLIKKLGQWEGYRVGTVGPAKKGPEFWVELIPEYGHGICDGCGQECSSVHETVQRWIRDLPVFDKTTHLLVHRRRLLCPRCGPKLERISWLDRYSRHTTRLVESVARLCDVMSIKHVAEYFSLSWSTVKDIHKRHLKKKLGPVDLSNVELLAMDEFAIQKGHRYATVIIDPTCKKVLWVGRGRSRASIRPFFEMLGDRCKDIKAVAMDMNASFEQEVQLHCPQAEIVYDLFHVVAKYGREVIDRVRVDQANRLRDDKPARRVIKGSRWLLLRNRENIEKPEDLVRLDELLAANESLMTTYVMKDDLKLLWNLSDRKAAESCWGQWLDRAMQSGIEPLMKFAKRLSKYAAGIIAHSRWPLHTSLLEGINNKIKTIKRQAYGYRDDEYFFLRIRAAFPGIP</sequence>
<dbReference type="EMBL" id="CP019791">
    <property type="protein sequence ID" value="AQT67477.1"/>
    <property type="molecule type" value="Genomic_DNA"/>
</dbReference>
<feature type="domain" description="Transposase IS204/IS1001/IS1096/IS1165 zinc-finger" evidence="3">
    <location>
        <begin position="42"/>
        <end position="85"/>
    </location>
</feature>
<evidence type="ECO:0000259" key="1">
    <source>
        <dbReference type="Pfam" id="PF01610"/>
    </source>
</evidence>
<dbReference type="STRING" id="1936003.STSP2_00624"/>
<keyword evidence="7" id="KW-1185">Reference proteome</keyword>
<dbReference type="InterPro" id="IPR029261">
    <property type="entry name" value="Transposase_Znf"/>
</dbReference>
<evidence type="ECO:0000313" key="6">
    <source>
        <dbReference type="EMBL" id="AQT69148.1"/>
    </source>
</evidence>
<dbReference type="InterPro" id="IPR002560">
    <property type="entry name" value="Transposase_DDE"/>
</dbReference>
<dbReference type="Pfam" id="PF14690">
    <property type="entry name" value="Zn_ribbon_ISL3"/>
    <property type="match status" value="1"/>
</dbReference>
<proteinExistence type="predicted"/>
<dbReference type="KEGG" id="alus:STSP2_00624"/>